<protein>
    <recommendedName>
        <fullName evidence="6">ATP-dependent DNA helicase DinG</fullName>
        <ecNumber evidence="6">5.6.2.3</ecNumber>
    </recommendedName>
    <alternativeName>
        <fullName evidence="6">DNA 5'-3' helicase DinG</fullName>
    </alternativeName>
</protein>
<evidence type="ECO:0000313" key="9">
    <source>
        <dbReference type="Proteomes" id="UP000004931"/>
    </source>
</evidence>
<dbReference type="GO" id="GO:0006281">
    <property type="term" value="P:DNA repair"/>
    <property type="evidence" value="ECO:0007669"/>
    <property type="project" value="TreeGrafter"/>
</dbReference>
<dbReference type="GO" id="GO:0005524">
    <property type="term" value="F:ATP binding"/>
    <property type="evidence" value="ECO:0007669"/>
    <property type="project" value="UniProtKB-UniRule"/>
</dbReference>
<dbReference type="FunFam" id="3.40.50.300:FF:000437">
    <property type="entry name" value="ATP-dependent DNA helicase DinG"/>
    <property type="match status" value="1"/>
</dbReference>
<dbReference type="Pfam" id="PF13307">
    <property type="entry name" value="Helicase_C_2"/>
    <property type="match status" value="1"/>
</dbReference>
<keyword evidence="3 6" id="KW-0378">Hydrolase</keyword>
<keyword evidence="4 6" id="KW-0067">ATP-binding</keyword>
<accession>A0YH33</accession>
<dbReference type="PANTHER" id="PTHR11472:SF59">
    <property type="entry name" value="ATP-DEPENDENT DNA HELICASE DING"/>
    <property type="match status" value="1"/>
</dbReference>
<reference evidence="8 9" key="1">
    <citation type="journal article" date="2010" name="J. Bacteriol.">
        <title>Genome sequence of the oligotrophic marine Gammaproteobacterium HTCC2143, isolated from the Oregon Coast.</title>
        <authorList>
            <person name="Oh H.M."/>
            <person name="Kang I."/>
            <person name="Ferriera S."/>
            <person name="Giovannoni S.J."/>
            <person name="Cho J.C."/>
        </authorList>
    </citation>
    <scope>NUCLEOTIDE SEQUENCE [LARGE SCALE GENOMIC DNA]</scope>
    <source>
        <strain evidence="8 9">HTCC2143</strain>
    </source>
</reference>
<dbReference type="InterPro" id="IPR006555">
    <property type="entry name" value="ATP-dep_Helicase_C"/>
</dbReference>
<dbReference type="PROSITE" id="PS51193">
    <property type="entry name" value="HELICASE_ATP_BIND_2"/>
    <property type="match status" value="1"/>
</dbReference>
<dbReference type="PANTHER" id="PTHR11472">
    <property type="entry name" value="DNA REPAIR DEAD HELICASE RAD3/XP-D SUBFAMILY MEMBER"/>
    <property type="match status" value="1"/>
</dbReference>
<keyword evidence="1 6" id="KW-0004">4Fe-4S</keyword>
<keyword evidence="6" id="KW-0479">Metal-binding</keyword>
<sequence>MLTDQLKETIQTAYTTLLENKSLKARYGQRLMIADVARTLASKPEQTETPVCVVEAGTGTGKTIAYTVAAVPVAAAMEKTLIISTATVALQEQIIYKDLPDILLHSGLSFNFALAKGRGRYLCLSKLDSILQDSAANNETLGLYPDELQGQVDTNTLTVYQDMLSALGAGDWDGDRDSWKSELEVPVWSRVTTDHNQCTGRRCANISQCCFYKGREQLGKVDIIVTNHDLVLADLALGGGAILPDPEDCIYIFDEGHHLPDKAINHFAQFSRVRSTERWLDQGLKVLAKAAAQLSDKGGINRHLQTLPSVMETLKQHMSMLFNTLESMVSSEPDRRGSIPAHRFPRGIVPAELRSQALELVALFRNMENLLDSSCSLLEEAMEESEHAIPKSDAESWFPALSMLRGRAEANYSLWLDYSSAEIAEDPPRGRWIAVVEGAGGSLDFEVSTSPILAANTLSQYLWNRCYAAVVTSATLTALGGFDRFKMRAGTPDSAHYGVVPSPFNFTESGELYVPQMPCDPSDAEGHTQALIDLLPDMLSDSDGSLVLFASRRQMEQVYDGLDGRWQQRIIMQGKYPKHEILRLHKQAVDDGDGSVIFGLASFSEGVDLPGKYCNHVIIAKIPFSVPDQPIESALAEWIESRGGNPFMDITVPDAALKLVQASGRLLRTETDSGRVTLLDRRIVSKRYGQAMLDSLPPFRRNVS</sequence>
<comment type="function">
    <text evidence="6">DNA-dependent ATPase and 5'-3' DNA helicase. Unwinds D-loops, R-loops, forked DNA and G-quadruplex DNA.</text>
</comment>
<keyword evidence="2 6" id="KW-0547">Nucleotide-binding</keyword>
<dbReference type="GO" id="GO:0003677">
    <property type="term" value="F:DNA binding"/>
    <property type="evidence" value="ECO:0007669"/>
    <property type="project" value="UniProtKB-UniRule"/>
</dbReference>
<keyword evidence="5 6" id="KW-0238">DNA-binding</keyword>
<dbReference type="HAMAP" id="MF_02205">
    <property type="entry name" value="DinG_proteobact"/>
    <property type="match status" value="1"/>
</dbReference>
<dbReference type="GO" id="GO:0016887">
    <property type="term" value="F:ATP hydrolysis activity"/>
    <property type="evidence" value="ECO:0007669"/>
    <property type="project" value="RHEA"/>
</dbReference>
<dbReference type="EC" id="5.6.2.3" evidence="6"/>
<dbReference type="InterPro" id="IPR014013">
    <property type="entry name" value="Helic_SF1/SF2_ATP-bd_DinG/Rad3"/>
</dbReference>
<keyword evidence="6 8" id="KW-0347">Helicase</keyword>
<dbReference type="Gene3D" id="3.40.50.300">
    <property type="entry name" value="P-loop containing nucleotide triphosphate hydrolases"/>
    <property type="match status" value="2"/>
</dbReference>
<dbReference type="SMART" id="SM00491">
    <property type="entry name" value="HELICc2"/>
    <property type="match status" value="1"/>
</dbReference>
<evidence type="ECO:0000256" key="3">
    <source>
        <dbReference type="ARBA" id="ARBA00022801"/>
    </source>
</evidence>
<dbReference type="GO" id="GO:0009432">
    <property type="term" value="P:SOS response"/>
    <property type="evidence" value="ECO:0007669"/>
    <property type="project" value="TreeGrafter"/>
</dbReference>
<keyword evidence="6" id="KW-0411">Iron-sulfur</keyword>
<feature type="domain" description="Helicase ATP-binding" evidence="7">
    <location>
        <begin position="15"/>
        <end position="310"/>
    </location>
</feature>
<dbReference type="GO" id="GO:0046872">
    <property type="term" value="F:metal ion binding"/>
    <property type="evidence" value="ECO:0007669"/>
    <property type="project" value="UniProtKB-KW"/>
</dbReference>
<feature type="binding site" evidence="6">
    <location>
        <position position="123"/>
    </location>
    <ligand>
        <name>[4Fe-4S] cluster</name>
        <dbReference type="ChEBI" id="CHEBI:49883"/>
    </ligand>
</feature>
<evidence type="ECO:0000256" key="5">
    <source>
        <dbReference type="ARBA" id="ARBA00023125"/>
    </source>
</evidence>
<comment type="cofactor">
    <cofactor evidence="6">
        <name>[4Fe-4S] cluster</name>
        <dbReference type="ChEBI" id="CHEBI:49883"/>
    </cofactor>
    <text evidence="6">Binds 1 [4Fe-4S] cluster.</text>
</comment>
<dbReference type="GO" id="GO:0033677">
    <property type="term" value="F:DNA/RNA helicase activity"/>
    <property type="evidence" value="ECO:0007669"/>
    <property type="project" value="TreeGrafter"/>
</dbReference>
<feature type="binding site" evidence="6">
    <location>
        <position position="203"/>
    </location>
    <ligand>
        <name>[4Fe-4S] cluster</name>
        <dbReference type="ChEBI" id="CHEBI:49883"/>
    </ligand>
</feature>
<dbReference type="GO" id="GO:0043139">
    <property type="term" value="F:5'-3' DNA helicase activity"/>
    <property type="evidence" value="ECO:0007669"/>
    <property type="project" value="UniProtKB-UniRule"/>
</dbReference>
<gene>
    <name evidence="6" type="primary">dinG</name>
    <name evidence="8" type="ORF">GP2143_11934</name>
</gene>
<dbReference type="OrthoDB" id="9805194at2"/>
<keyword evidence="6" id="KW-0413">Isomerase</keyword>
<dbReference type="NCBIfam" id="NF008729">
    <property type="entry name" value="PRK11747.1"/>
    <property type="match status" value="1"/>
</dbReference>
<organism evidence="8 9">
    <name type="scientific">marine gamma proteobacterium HTCC2143</name>
    <dbReference type="NCBI Taxonomy" id="247633"/>
    <lineage>
        <taxon>Bacteria</taxon>
        <taxon>Pseudomonadati</taxon>
        <taxon>Pseudomonadota</taxon>
        <taxon>Gammaproteobacteria</taxon>
        <taxon>Cellvibrionales</taxon>
        <taxon>Spongiibacteraceae</taxon>
        <taxon>BD1-7 clade</taxon>
    </lineage>
</organism>
<dbReference type="SUPFAM" id="SSF52540">
    <property type="entry name" value="P-loop containing nucleoside triphosphate hydrolases"/>
    <property type="match status" value="1"/>
</dbReference>
<dbReference type="eggNOG" id="COG1199">
    <property type="taxonomic scope" value="Bacteria"/>
</dbReference>
<dbReference type="AlphaFoldDB" id="A0YH33"/>
<dbReference type="STRING" id="247633.GP2143_11934"/>
<keyword evidence="9" id="KW-1185">Reference proteome</keyword>
<feature type="binding site" evidence="6">
    <location>
        <position position="209"/>
    </location>
    <ligand>
        <name>[4Fe-4S] cluster</name>
        <dbReference type="ChEBI" id="CHEBI:49883"/>
    </ligand>
</feature>
<feature type="binding site" evidence="6">
    <location>
        <position position="198"/>
    </location>
    <ligand>
        <name>[4Fe-4S] cluster</name>
        <dbReference type="ChEBI" id="CHEBI:49883"/>
    </ligand>
</feature>
<evidence type="ECO:0000313" key="8">
    <source>
        <dbReference type="EMBL" id="EAW29908.1"/>
    </source>
</evidence>
<dbReference type="InterPro" id="IPR045028">
    <property type="entry name" value="DinG/Rad3-like"/>
</dbReference>
<keyword evidence="6" id="KW-0408">Iron</keyword>
<evidence type="ECO:0000259" key="7">
    <source>
        <dbReference type="PROSITE" id="PS51193"/>
    </source>
</evidence>
<dbReference type="EMBL" id="AAVT01000013">
    <property type="protein sequence ID" value="EAW29908.1"/>
    <property type="molecule type" value="Genomic_DNA"/>
</dbReference>
<dbReference type="GO" id="GO:0051539">
    <property type="term" value="F:4 iron, 4 sulfur cluster binding"/>
    <property type="evidence" value="ECO:0007669"/>
    <property type="project" value="UniProtKB-UniRule"/>
</dbReference>
<comment type="similarity">
    <text evidence="6">Belongs to the helicase family. DinG subfamily. Type 1 sub-subfamily.</text>
</comment>
<comment type="caution">
    <text evidence="8">The sequence shown here is derived from an EMBL/GenBank/DDBJ whole genome shotgun (WGS) entry which is preliminary data.</text>
</comment>
<comment type="catalytic activity">
    <reaction evidence="6">
        <text>ATP + H2O = ADP + phosphate + H(+)</text>
        <dbReference type="Rhea" id="RHEA:13065"/>
        <dbReference type="ChEBI" id="CHEBI:15377"/>
        <dbReference type="ChEBI" id="CHEBI:15378"/>
        <dbReference type="ChEBI" id="CHEBI:30616"/>
        <dbReference type="ChEBI" id="CHEBI:43474"/>
        <dbReference type="ChEBI" id="CHEBI:456216"/>
        <dbReference type="EC" id="5.6.2.3"/>
    </reaction>
</comment>
<name>A0YH33_9GAMM</name>
<evidence type="ECO:0000256" key="4">
    <source>
        <dbReference type="ARBA" id="ARBA00022840"/>
    </source>
</evidence>
<evidence type="ECO:0000256" key="2">
    <source>
        <dbReference type="ARBA" id="ARBA00022741"/>
    </source>
</evidence>
<dbReference type="InterPro" id="IPR027417">
    <property type="entry name" value="P-loop_NTPase"/>
</dbReference>
<evidence type="ECO:0000256" key="1">
    <source>
        <dbReference type="ARBA" id="ARBA00022485"/>
    </source>
</evidence>
<proteinExistence type="inferred from homology"/>
<dbReference type="InterPro" id="IPR039000">
    <property type="entry name" value="DinG_proteobact"/>
</dbReference>
<dbReference type="Proteomes" id="UP000004931">
    <property type="component" value="Unassembled WGS sequence"/>
</dbReference>
<evidence type="ECO:0000256" key="6">
    <source>
        <dbReference type="HAMAP-Rule" id="MF_02205"/>
    </source>
</evidence>